<keyword evidence="2" id="KW-0812">Transmembrane</keyword>
<evidence type="ECO:0000313" key="4">
    <source>
        <dbReference type="Proteomes" id="UP000217790"/>
    </source>
</evidence>
<protein>
    <submittedName>
        <fullName evidence="3">Uncharacterized protein</fullName>
    </submittedName>
</protein>
<proteinExistence type="predicted"/>
<feature type="compositionally biased region" description="Polar residues" evidence="1">
    <location>
        <begin position="1"/>
        <end position="13"/>
    </location>
</feature>
<evidence type="ECO:0000256" key="1">
    <source>
        <dbReference type="SAM" id="MobiDB-lite"/>
    </source>
</evidence>
<feature type="transmembrane region" description="Helical" evidence="2">
    <location>
        <begin position="31"/>
        <end position="50"/>
    </location>
</feature>
<keyword evidence="2" id="KW-1133">Transmembrane helix</keyword>
<dbReference type="AlphaFoldDB" id="A0A2H3CNM6"/>
<dbReference type="InParanoid" id="A0A2H3CNM6"/>
<reference evidence="4" key="1">
    <citation type="journal article" date="2017" name="Nat. Ecol. Evol.">
        <title>Genome expansion and lineage-specific genetic innovations in the forest pathogenic fungi Armillaria.</title>
        <authorList>
            <person name="Sipos G."/>
            <person name="Prasanna A.N."/>
            <person name="Walter M.C."/>
            <person name="O'Connor E."/>
            <person name="Balint B."/>
            <person name="Krizsan K."/>
            <person name="Kiss B."/>
            <person name="Hess J."/>
            <person name="Varga T."/>
            <person name="Slot J."/>
            <person name="Riley R."/>
            <person name="Boka B."/>
            <person name="Rigling D."/>
            <person name="Barry K."/>
            <person name="Lee J."/>
            <person name="Mihaltcheva S."/>
            <person name="LaButti K."/>
            <person name="Lipzen A."/>
            <person name="Waldron R."/>
            <person name="Moloney N.M."/>
            <person name="Sperisen C."/>
            <person name="Kredics L."/>
            <person name="Vagvoelgyi C."/>
            <person name="Patrignani A."/>
            <person name="Fitzpatrick D."/>
            <person name="Nagy I."/>
            <person name="Doyle S."/>
            <person name="Anderson J.B."/>
            <person name="Grigoriev I.V."/>
            <person name="Gueldener U."/>
            <person name="Muensterkoetter M."/>
            <person name="Nagy L.G."/>
        </authorList>
    </citation>
    <scope>NUCLEOTIDE SEQUENCE [LARGE SCALE GENOMIC DNA]</scope>
    <source>
        <strain evidence="4">Ar21-2</strain>
    </source>
</reference>
<accession>A0A2H3CNM6</accession>
<feature type="region of interest" description="Disordered" evidence="1">
    <location>
        <begin position="1"/>
        <end position="22"/>
    </location>
</feature>
<keyword evidence="2" id="KW-0472">Membrane</keyword>
<dbReference type="Proteomes" id="UP000217790">
    <property type="component" value="Unassembled WGS sequence"/>
</dbReference>
<organism evidence="3 4">
    <name type="scientific">Armillaria gallica</name>
    <name type="common">Bulbous honey fungus</name>
    <name type="synonym">Armillaria bulbosa</name>
    <dbReference type="NCBI Taxonomy" id="47427"/>
    <lineage>
        <taxon>Eukaryota</taxon>
        <taxon>Fungi</taxon>
        <taxon>Dikarya</taxon>
        <taxon>Basidiomycota</taxon>
        <taxon>Agaricomycotina</taxon>
        <taxon>Agaricomycetes</taxon>
        <taxon>Agaricomycetidae</taxon>
        <taxon>Agaricales</taxon>
        <taxon>Marasmiineae</taxon>
        <taxon>Physalacriaceae</taxon>
        <taxon>Armillaria</taxon>
    </lineage>
</organism>
<name>A0A2H3CNM6_ARMGA</name>
<dbReference type="EMBL" id="KZ293755">
    <property type="protein sequence ID" value="PBK80008.1"/>
    <property type="molecule type" value="Genomic_DNA"/>
</dbReference>
<gene>
    <name evidence="3" type="ORF">ARMGADRAFT_96013</name>
</gene>
<evidence type="ECO:0000256" key="2">
    <source>
        <dbReference type="SAM" id="Phobius"/>
    </source>
</evidence>
<evidence type="ECO:0000313" key="3">
    <source>
        <dbReference type="EMBL" id="PBK80008.1"/>
    </source>
</evidence>
<sequence length="66" mass="7481">MISGGSSLCTRSPSLRGMETNEQRRRQCHELVVAMSLIHIAVYMLFLSLISNLRDFTLPPRTNFLA</sequence>
<keyword evidence="4" id="KW-1185">Reference proteome</keyword>